<keyword evidence="5" id="KW-0325">Glycoprotein</keyword>
<proteinExistence type="inferred from homology"/>
<evidence type="ECO:0000256" key="1">
    <source>
        <dbReference type="ARBA" id="ARBA00011079"/>
    </source>
</evidence>
<dbReference type="InterPro" id="IPR008758">
    <property type="entry name" value="Peptidase_S28"/>
</dbReference>
<comment type="similarity">
    <text evidence="1">Belongs to the peptidase S28 family.</text>
</comment>
<evidence type="ECO:0000313" key="8">
    <source>
        <dbReference type="EMBL" id="EPS41156.1"/>
    </source>
</evidence>
<protein>
    <recommendedName>
        <fullName evidence="10">Serine carboxypeptidase S28</fullName>
    </recommendedName>
</protein>
<dbReference type="PROSITE" id="PS51257">
    <property type="entry name" value="PROKAR_LIPOPROTEIN"/>
    <property type="match status" value="1"/>
</dbReference>
<evidence type="ECO:0000256" key="4">
    <source>
        <dbReference type="ARBA" id="ARBA00022801"/>
    </source>
</evidence>
<dbReference type="PANTHER" id="PTHR11010">
    <property type="entry name" value="PROTEASE S28 PRO-X CARBOXYPEPTIDASE-RELATED"/>
    <property type="match status" value="1"/>
</dbReference>
<dbReference type="HOGENOM" id="CLU_023630_2_0_1"/>
<evidence type="ECO:0000256" key="2">
    <source>
        <dbReference type="ARBA" id="ARBA00022670"/>
    </source>
</evidence>
<dbReference type="Gene3D" id="3.40.50.1820">
    <property type="entry name" value="alpha/beta hydrolase"/>
    <property type="match status" value="2"/>
</dbReference>
<keyword evidence="7" id="KW-0472">Membrane</keyword>
<dbReference type="Proteomes" id="UP000015100">
    <property type="component" value="Unassembled WGS sequence"/>
</dbReference>
<dbReference type="GO" id="GO:0070008">
    <property type="term" value="F:serine-type exopeptidase activity"/>
    <property type="evidence" value="ECO:0007669"/>
    <property type="project" value="InterPro"/>
</dbReference>
<evidence type="ECO:0000256" key="5">
    <source>
        <dbReference type="ARBA" id="ARBA00023180"/>
    </source>
</evidence>
<keyword evidence="3" id="KW-0732">Signal</keyword>
<keyword evidence="9" id="KW-1185">Reference proteome</keyword>
<keyword evidence="2" id="KW-0645">Protease</keyword>
<evidence type="ECO:0000256" key="3">
    <source>
        <dbReference type="ARBA" id="ARBA00022729"/>
    </source>
</evidence>
<accession>S8AJ27</accession>
<feature type="compositionally biased region" description="Basic and acidic residues" evidence="6">
    <location>
        <begin position="587"/>
        <end position="614"/>
    </location>
</feature>
<sequence>MADRRHSAKATVSWCILTIACYLISIAPVVDARMGTNRLGGLSLRLAKEKQQKSKGISGHASVKIVNGTPVTTMNAINSIRNITEHSIEIPVDHHGSINETFPNRYWTSEQYYAAGGPIFLFDCAEVDASDLFTYALEGDLMQTLMKEFGGLGIVWEHRYYGKSKPKSTYPDITVNTPVEAFQFLDTEQSLLDIQYFADRFKSERFPKDDVTPKGSAWVFLGCSYGGVRGSLMRQKYPETIFASFSSSAPVEAQLEMTGYFEQIYRSASKEDPACMRNIHSAITYIDEELEKGGNSSDTIKNLFLGPGGAANDNGRFAELLTAQLLFYPVVGMRESVNPDHEFSLSNLCDWLNNDNGEISPSEGWERSGRKNGKWIATKWAQYDSWQDLIVWFTGAYCGGYKANLTPTASGWECELNKRFGKPDDIAWQWQVCSEWGYGQVANVGPNQISSKFNNAEFFKYTCDRQFPNATESGRLPKFPLVKKINDIYGGWLRPQARTFYTYGESDSWSVLGFFSNETGAPGNVVSHEIPGPETKNKGNRVFGYALDRGVHCQDFSGGPQSKESIQLFSQALRSWLPYFVPANKSGGKDGGGKDGKGGQKKDGKGDQSRDEKTQQPGIVSPSIPHLNSTSKMSNFTLSGPHKLLNETEPRELLRTMRELKDIKLQRRMKEWAA</sequence>
<dbReference type="GO" id="GO:0008239">
    <property type="term" value="F:dipeptidyl-peptidase activity"/>
    <property type="evidence" value="ECO:0007669"/>
    <property type="project" value="TreeGrafter"/>
</dbReference>
<keyword evidence="7" id="KW-0812">Transmembrane</keyword>
<evidence type="ECO:0000256" key="7">
    <source>
        <dbReference type="SAM" id="Phobius"/>
    </source>
</evidence>
<evidence type="ECO:0008006" key="10">
    <source>
        <dbReference type="Google" id="ProtNLM"/>
    </source>
</evidence>
<dbReference type="OMA" id="NDYIDSQ"/>
<dbReference type="GO" id="GO:0006508">
    <property type="term" value="P:proteolysis"/>
    <property type="evidence" value="ECO:0007669"/>
    <property type="project" value="UniProtKB-KW"/>
</dbReference>
<dbReference type="MEROPS" id="S28.004"/>
<evidence type="ECO:0000313" key="9">
    <source>
        <dbReference type="Proteomes" id="UP000015100"/>
    </source>
</evidence>
<comment type="caution">
    <text evidence="8">The sequence shown here is derived from an EMBL/GenBank/DDBJ whole genome shotgun (WGS) entry which is preliminary data.</text>
</comment>
<dbReference type="OrthoDB" id="1735038at2759"/>
<dbReference type="InterPro" id="IPR029058">
    <property type="entry name" value="AB_hydrolase_fold"/>
</dbReference>
<reference evidence="8 9" key="1">
    <citation type="journal article" date="2013" name="PLoS Genet.">
        <title>Genomic mechanisms accounting for the adaptation to parasitism in nematode-trapping fungi.</title>
        <authorList>
            <person name="Meerupati T."/>
            <person name="Andersson K.M."/>
            <person name="Friman E."/>
            <person name="Kumar D."/>
            <person name="Tunlid A."/>
            <person name="Ahren D."/>
        </authorList>
    </citation>
    <scope>NUCLEOTIDE SEQUENCE [LARGE SCALE GENOMIC DNA]</scope>
    <source>
        <strain evidence="8 9">CBS 200.50</strain>
    </source>
</reference>
<gene>
    <name evidence="8" type="ORF">H072_4965</name>
</gene>
<dbReference type="EMBL" id="AQGS01000256">
    <property type="protein sequence ID" value="EPS41156.1"/>
    <property type="molecule type" value="Genomic_DNA"/>
</dbReference>
<feature type="region of interest" description="Disordered" evidence="6">
    <location>
        <begin position="584"/>
        <end position="650"/>
    </location>
</feature>
<reference evidence="9" key="2">
    <citation type="submission" date="2013-04" db="EMBL/GenBank/DDBJ databases">
        <title>Genomic mechanisms accounting for the adaptation to parasitism in nematode-trapping fungi.</title>
        <authorList>
            <person name="Ahren D.G."/>
        </authorList>
    </citation>
    <scope>NUCLEOTIDE SEQUENCE [LARGE SCALE GENOMIC DNA]</scope>
    <source>
        <strain evidence="9">CBS 200.50</strain>
    </source>
</reference>
<dbReference type="AlphaFoldDB" id="S8AJ27"/>
<dbReference type="PANTHER" id="PTHR11010:SF109">
    <property type="entry name" value="PEPTIDASE, FAMILY S28, PUTATIVE (AFU_ORTHOLOGUE AFUA_4G03790)-RELATED"/>
    <property type="match status" value="1"/>
</dbReference>
<dbReference type="eggNOG" id="KOG2182">
    <property type="taxonomic scope" value="Eukaryota"/>
</dbReference>
<dbReference type="Pfam" id="PF05577">
    <property type="entry name" value="Peptidase_S28"/>
    <property type="match status" value="1"/>
</dbReference>
<organism evidence="8 9">
    <name type="scientific">Dactylellina haptotyla (strain CBS 200.50)</name>
    <name type="common">Nematode-trapping fungus</name>
    <name type="synonym">Monacrosporium haptotylum</name>
    <dbReference type="NCBI Taxonomy" id="1284197"/>
    <lineage>
        <taxon>Eukaryota</taxon>
        <taxon>Fungi</taxon>
        <taxon>Dikarya</taxon>
        <taxon>Ascomycota</taxon>
        <taxon>Pezizomycotina</taxon>
        <taxon>Orbiliomycetes</taxon>
        <taxon>Orbiliales</taxon>
        <taxon>Orbiliaceae</taxon>
        <taxon>Dactylellina</taxon>
    </lineage>
</organism>
<feature type="compositionally biased region" description="Polar residues" evidence="6">
    <location>
        <begin position="626"/>
        <end position="638"/>
    </location>
</feature>
<feature type="transmembrane region" description="Helical" evidence="7">
    <location>
        <begin position="12"/>
        <end position="30"/>
    </location>
</feature>
<keyword evidence="7" id="KW-1133">Transmembrane helix</keyword>
<name>S8AJ27_DACHA</name>
<dbReference type="SUPFAM" id="SSF53474">
    <property type="entry name" value="alpha/beta-Hydrolases"/>
    <property type="match status" value="1"/>
</dbReference>
<keyword evidence="4" id="KW-0378">Hydrolase</keyword>
<evidence type="ECO:0000256" key="6">
    <source>
        <dbReference type="SAM" id="MobiDB-lite"/>
    </source>
</evidence>